<dbReference type="Gene3D" id="3.30.300.130">
    <property type="entry name" value="Fe-S cluster assembly (FSCA)"/>
    <property type="match status" value="1"/>
</dbReference>
<feature type="domain" description="MIP18 family-like" evidence="1">
    <location>
        <begin position="20"/>
        <end position="79"/>
    </location>
</feature>
<dbReference type="EMBL" id="LT906468">
    <property type="protein sequence ID" value="SNV60523.1"/>
    <property type="molecule type" value="Genomic_DNA"/>
</dbReference>
<dbReference type="SUPFAM" id="SSF117916">
    <property type="entry name" value="Fe-S cluster assembly (FSCA) domain-like"/>
    <property type="match status" value="1"/>
</dbReference>
<accession>A0AAJ4XGF7</accession>
<evidence type="ECO:0000313" key="3">
    <source>
        <dbReference type="Proteomes" id="UP000215355"/>
    </source>
</evidence>
<dbReference type="PANTHER" id="PTHR42831:SF1">
    <property type="entry name" value="FE-S PROTEIN MATURATION AUXILIARY FACTOR YITW"/>
    <property type="match status" value="1"/>
</dbReference>
<organism evidence="2 3">
    <name type="scientific">Sphingobacterium mizutaii</name>
    <dbReference type="NCBI Taxonomy" id="1010"/>
    <lineage>
        <taxon>Bacteria</taxon>
        <taxon>Pseudomonadati</taxon>
        <taxon>Bacteroidota</taxon>
        <taxon>Sphingobacteriia</taxon>
        <taxon>Sphingobacteriales</taxon>
        <taxon>Sphingobacteriaceae</taxon>
        <taxon>Sphingobacterium</taxon>
    </lineage>
</organism>
<dbReference type="InterPro" id="IPR002744">
    <property type="entry name" value="MIP18-like"/>
</dbReference>
<evidence type="ECO:0000259" key="1">
    <source>
        <dbReference type="Pfam" id="PF01883"/>
    </source>
</evidence>
<dbReference type="Proteomes" id="UP000215355">
    <property type="component" value="Chromosome 1"/>
</dbReference>
<dbReference type="PANTHER" id="PTHR42831">
    <property type="entry name" value="FE-S PROTEIN MATURATION AUXILIARY FACTOR YITW"/>
    <property type="match status" value="1"/>
</dbReference>
<dbReference type="InterPro" id="IPR052339">
    <property type="entry name" value="Fe-S_Maturation_MIP18"/>
</dbReference>
<dbReference type="InterPro" id="IPR034904">
    <property type="entry name" value="FSCA_dom_sf"/>
</dbReference>
<gene>
    <name evidence="2" type="ORF">SAMEA4412673_03619</name>
</gene>
<evidence type="ECO:0000313" key="2">
    <source>
        <dbReference type="EMBL" id="SNV60523.1"/>
    </source>
</evidence>
<dbReference type="Pfam" id="PF01883">
    <property type="entry name" value="FeS_assembly_P"/>
    <property type="match status" value="1"/>
</dbReference>
<sequence>MEVDFTAPFASEQLKAIQSLMLVMDPELGINVIDMGLVYVLDFTESNKLQVQMTLTTPYCPMAGSITQAVQKSMESTFPDREIILELVWQPEWSPDLMTESGREQLNRQ</sequence>
<reference evidence="2 3" key="1">
    <citation type="submission" date="2017-06" db="EMBL/GenBank/DDBJ databases">
        <authorList>
            <consortium name="Pathogen Informatics"/>
        </authorList>
    </citation>
    <scope>NUCLEOTIDE SEQUENCE [LARGE SCALE GENOMIC DNA]</scope>
    <source>
        <strain evidence="2 3">NCTC12149</strain>
    </source>
</reference>
<protein>
    <submittedName>
        <fullName evidence="2">FeS assembly SUF system protein</fullName>
    </submittedName>
</protein>
<proteinExistence type="predicted"/>
<name>A0AAJ4XGF7_9SPHI</name>
<dbReference type="KEGG" id="smiz:4412673_03619"/>
<dbReference type="AlphaFoldDB" id="A0AAJ4XGF7"/>